<comment type="caution">
    <text evidence="2">The sequence shown here is derived from an EMBL/GenBank/DDBJ whole genome shotgun (WGS) entry which is preliminary data.</text>
</comment>
<feature type="signal peptide" evidence="1">
    <location>
        <begin position="1"/>
        <end position="19"/>
    </location>
</feature>
<gene>
    <name evidence="2" type="ORF">ACFSRY_03400</name>
</gene>
<dbReference type="NCBIfam" id="NF047558">
    <property type="entry name" value="TPR_END_plus"/>
    <property type="match status" value="1"/>
</dbReference>
<protein>
    <submittedName>
        <fullName evidence="2">DUF6624 domain-containing protein</fullName>
    </submittedName>
</protein>
<keyword evidence="3" id="KW-1185">Reference proteome</keyword>
<evidence type="ECO:0000313" key="3">
    <source>
        <dbReference type="Proteomes" id="UP001597544"/>
    </source>
</evidence>
<sequence length="305" mass="34294">MKRTLLMLILSCISLTAAAQTATDAFAKYEAKEYRASGEMYDKVLKAGNGTASDYYNAACSWALAGNKNKAFAHLEQAVAKGYTSVKHMQQDSDLSSLHADKRWPKLVEDLKKSVAAIETSYNQPLKNELESIYETDQQIRREFLAAREKHGMESVEVKALGHKMEQIDKENQEKVVAIIEQHGWPGKSMVGMQASTAAFLVIQHAPQEIMEKYLPLMRMAAAKGEASNNHLAMMEDRVRMNKGLPQLYGSQVQMNPETKQWELYKVEDESNLDKRRAEVGLGPIKEYLKRMGVEYTPPSGESVK</sequence>
<accession>A0ABW5IJ05</accession>
<dbReference type="InterPro" id="IPR046732">
    <property type="entry name" value="DUF6624"/>
</dbReference>
<evidence type="ECO:0000256" key="1">
    <source>
        <dbReference type="SAM" id="SignalP"/>
    </source>
</evidence>
<evidence type="ECO:0000313" key="2">
    <source>
        <dbReference type="EMBL" id="MFD2512897.1"/>
    </source>
</evidence>
<dbReference type="Proteomes" id="UP001597544">
    <property type="component" value="Unassembled WGS sequence"/>
</dbReference>
<organism evidence="2 3">
    <name type="scientific">Pontibacter locisalis</name>
    <dbReference type="NCBI Taxonomy" id="1719035"/>
    <lineage>
        <taxon>Bacteria</taxon>
        <taxon>Pseudomonadati</taxon>
        <taxon>Bacteroidota</taxon>
        <taxon>Cytophagia</taxon>
        <taxon>Cytophagales</taxon>
        <taxon>Hymenobacteraceae</taxon>
        <taxon>Pontibacter</taxon>
    </lineage>
</organism>
<dbReference type="RefSeq" id="WP_377503357.1">
    <property type="nucleotide sequence ID" value="NZ_JBHULU010000004.1"/>
</dbReference>
<reference evidence="3" key="1">
    <citation type="journal article" date="2019" name="Int. J. Syst. Evol. Microbiol.">
        <title>The Global Catalogue of Microorganisms (GCM) 10K type strain sequencing project: providing services to taxonomists for standard genome sequencing and annotation.</title>
        <authorList>
            <consortium name="The Broad Institute Genomics Platform"/>
            <consortium name="The Broad Institute Genome Sequencing Center for Infectious Disease"/>
            <person name="Wu L."/>
            <person name="Ma J."/>
        </authorList>
    </citation>
    <scope>NUCLEOTIDE SEQUENCE [LARGE SCALE GENOMIC DNA]</scope>
    <source>
        <strain evidence="3">KCTC 42498</strain>
    </source>
</reference>
<dbReference type="Pfam" id="PF20329">
    <property type="entry name" value="DUF6624"/>
    <property type="match status" value="1"/>
</dbReference>
<proteinExistence type="predicted"/>
<name>A0ABW5IJ05_9BACT</name>
<keyword evidence="1" id="KW-0732">Signal</keyword>
<feature type="chain" id="PRO_5045929996" evidence="1">
    <location>
        <begin position="20"/>
        <end position="305"/>
    </location>
</feature>
<dbReference type="EMBL" id="JBHULU010000004">
    <property type="protein sequence ID" value="MFD2512897.1"/>
    <property type="molecule type" value="Genomic_DNA"/>
</dbReference>